<sequence>MERPGKLLRETPVAQSAGVLFLQPQNDKEKTMKRHPTKAANQPASSRTGPIRRPEKLPLLDAICKKLNQRVNLDDEQRVLGLYERGWIFKGVLGNLNDGEARYVRALATRYGSWIARQVA</sequence>
<name>A6F339_9GAMM</name>
<evidence type="ECO:0000313" key="3">
    <source>
        <dbReference type="Proteomes" id="UP000005856"/>
    </source>
</evidence>
<evidence type="ECO:0000313" key="2">
    <source>
        <dbReference type="EMBL" id="EDM46853.1"/>
    </source>
</evidence>
<proteinExistence type="predicted"/>
<feature type="compositionally biased region" description="Polar residues" evidence="1">
    <location>
        <begin position="39"/>
        <end position="48"/>
    </location>
</feature>
<evidence type="ECO:0000256" key="1">
    <source>
        <dbReference type="SAM" id="MobiDB-lite"/>
    </source>
</evidence>
<keyword evidence="3" id="KW-1185">Reference proteome</keyword>
<dbReference type="AlphaFoldDB" id="A6F339"/>
<reference evidence="2 3" key="1">
    <citation type="submission" date="2007-06" db="EMBL/GenBank/DDBJ databases">
        <authorList>
            <person name="Green D."/>
            <person name="Ferriera S."/>
            <person name="Johnson J."/>
            <person name="Kravitz S."/>
            <person name="Beeson K."/>
            <person name="Sutton G."/>
            <person name="Rogers Y.-H."/>
            <person name="Friedman R."/>
            <person name="Frazier M."/>
            <person name="Venter J.C."/>
        </authorList>
    </citation>
    <scope>NUCLEOTIDE SEQUENCE [LARGE SCALE GENOMIC DNA]</scope>
    <source>
        <strain evidence="2 3">DG893</strain>
    </source>
</reference>
<protein>
    <submittedName>
        <fullName evidence="2">Uncharacterized protein</fullName>
    </submittedName>
</protein>
<gene>
    <name evidence="2" type="ORF">MDG893_17772</name>
</gene>
<organism evidence="2 3">
    <name type="scientific">Marinobacter algicola DG893</name>
    <dbReference type="NCBI Taxonomy" id="443152"/>
    <lineage>
        <taxon>Bacteria</taxon>
        <taxon>Pseudomonadati</taxon>
        <taxon>Pseudomonadota</taxon>
        <taxon>Gammaproteobacteria</taxon>
        <taxon>Pseudomonadales</taxon>
        <taxon>Marinobacteraceae</taxon>
        <taxon>Marinobacter</taxon>
    </lineage>
</organism>
<dbReference type="EMBL" id="ABCP01000028">
    <property type="protein sequence ID" value="EDM46853.1"/>
    <property type="molecule type" value="Genomic_DNA"/>
</dbReference>
<feature type="region of interest" description="Disordered" evidence="1">
    <location>
        <begin position="1"/>
        <end position="52"/>
    </location>
</feature>
<comment type="caution">
    <text evidence="2">The sequence shown here is derived from an EMBL/GenBank/DDBJ whole genome shotgun (WGS) entry which is preliminary data.</text>
</comment>
<dbReference type="eggNOG" id="ENOG50331CN">
    <property type="taxonomic scope" value="Bacteria"/>
</dbReference>
<accession>A6F339</accession>
<dbReference type="Proteomes" id="UP000005856">
    <property type="component" value="Unassembled WGS sequence"/>
</dbReference>